<dbReference type="Proteomes" id="UP000594688">
    <property type="component" value="Chromosome"/>
</dbReference>
<dbReference type="SUPFAM" id="SSF75625">
    <property type="entry name" value="YebC-like"/>
    <property type="match status" value="1"/>
</dbReference>
<name>A0A7T0FZ04_9BACT</name>
<gene>
    <name evidence="9" type="ORF">G3M70_00110</name>
</gene>
<comment type="similarity">
    <text evidence="1 6">Belongs to the TACO1 family.</text>
</comment>
<evidence type="ECO:0000313" key="10">
    <source>
        <dbReference type="Proteomes" id="UP000594688"/>
    </source>
</evidence>
<dbReference type="InterPro" id="IPR002876">
    <property type="entry name" value="Transcrip_reg_TACO1-like"/>
</dbReference>
<dbReference type="InterPro" id="IPR026564">
    <property type="entry name" value="Transcrip_reg_TACO1-like_dom3"/>
</dbReference>
<feature type="domain" description="TACO1/YebC-like second and third" evidence="7">
    <location>
        <begin position="82"/>
        <end position="237"/>
    </location>
</feature>
<dbReference type="NCBIfam" id="NF009044">
    <property type="entry name" value="PRK12378.1"/>
    <property type="match status" value="1"/>
</dbReference>
<dbReference type="FunFam" id="1.10.10.200:FF:000002">
    <property type="entry name" value="Probable transcriptional regulatory protein CLM62_37755"/>
    <property type="match status" value="1"/>
</dbReference>
<reference evidence="9 10" key="1">
    <citation type="submission" date="2020-02" db="EMBL/GenBank/DDBJ databases">
        <title>Genomic and physiological characterization of two novel Nitrospinaceae genera.</title>
        <authorList>
            <person name="Mueller A.J."/>
            <person name="Jung M.-Y."/>
            <person name="Strachan C.R."/>
            <person name="Herbold C.W."/>
            <person name="Kirkegaard R.H."/>
            <person name="Daims H."/>
        </authorList>
    </citation>
    <scope>NUCLEOTIDE SEQUENCE [LARGE SCALE GENOMIC DNA]</scope>
    <source>
        <strain evidence="9">EB</strain>
    </source>
</reference>
<comment type="subcellular location">
    <subcellularLocation>
        <location evidence="6">Cytoplasm</location>
    </subcellularLocation>
</comment>
<dbReference type="KEGG" id="nli:G3M70_00110"/>
<dbReference type="Gene3D" id="1.10.10.200">
    <property type="match status" value="1"/>
</dbReference>
<keyword evidence="3 6" id="KW-0805">Transcription regulation</keyword>
<dbReference type="InterPro" id="IPR049083">
    <property type="entry name" value="TACO1_YebC_N"/>
</dbReference>
<dbReference type="GO" id="GO:0006355">
    <property type="term" value="P:regulation of DNA-templated transcription"/>
    <property type="evidence" value="ECO:0007669"/>
    <property type="project" value="UniProtKB-UniRule"/>
</dbReference>
<dbReference type="Pfam" id="PF20772">
    <property type="entry name" value="TACO1_YebC_N"/>
    <property type="match status" value="1"/>
</dbReference>
<dbReference type="GO" id="GO:0005829">
    <property type="term" value="C:cytosol"/>
    <property type="evidence" value="ECO:0007669"/>
    <property type="project" value="TreeGrafter"/>
</dbReference>
<evidence type="ECO:0000256" key="5">
    <source>
        <dbReference type="ARBA" id="ARBA00023163"/>
    </source>
</evidence>
<keyword evidence="5 6" id="KW-0804">Transcription</keyword>
<dbReference type="GO" id="GO:0003677">
    <property type="term" value="F:DNA binding"/>
    <property type="evidence" value="ECO:0007669"/>
    <property type="project" value="UniProtKB-UniRule"/>
</dbReference>
<keyword evidence="4 6" id="KW-0238">DNA-binding</keyword>
<feature type="domain" description="TACO1/YebC-like N-terminal" evidence="8">
    <location>
        <begin position="5"/>
        <end position="76"/>
    </location>
</feature>
<dbReference type="Pfam" id="PF01709">
    <property type="entry name" value="Transcrip_reg"/>
    <property type="match status" value="1"/>
</dbReference>
<accession>A0A7T0FZ04</accession>
<dbReference type="InterPro" id="IPR017856">
    <property type="entry name" value="Integrase-like_N"/>
</dbReference>
<evidence type="ECO:0000259" key="7">
    <source>
        <dbReference type="Pfam" id="PF01709"/>
    </source>
</evidence>
<evidence type="ECO:0000256" key="1">
    <source>
        <dbReference type="ARBA" id="ARBA00008724"/>
    </source>
</evidence>
<evidence type="ECO:0000256" key="3">
    <source>
        <dbReference type="ARBA" id="ARBA00023015"/>
    </source>
</evidence>
<protein>
    <recommendedName>
        <fullName evidence="6">Probable transcriptional regulatory protein G3M70_00110</fullName>
    </recommendedName>
</protein>
<evidence type="ECO:0000256" key="4">
    <source>
        <dbReference type="ARBA" id="ARBA00023125"/>
    </source>
</evidence>
<evidence type="ECO:0000259" key="8">
    <source>
        <dbReference type="Pfam" id="PF20772"/>
    </source>
</evidence>
<dbReference type="InterPro" id="IPR029072">
    <property type="entry name" value="YebC-like"/>
</dbReference>
<dbReference type="NCBIfam" id="NF001030">
    <property type="entry name" value="PRK00110.1"/>
    <property type="match status" value="1"/>
</dbReference>
<evidence type="ECO:0000256" key="2">
    <source>
        <dbReference type="ARBA" id="ARBA00022490"/>
    </source>
</evidence>
<sequence length="251" mass="27159">MSGHSKWSTIKHKKAATDAKRGKIFTKLIKEITVAARLGGGDPEGNPRLRQALATAKAANMPGENTNRAIKKGTGELEGVNYEEITYEGYGPGGVAILIETVTDNKNRTVGEIRAILGKNGGSMGENGCVAWIFEKKGFFVVPAEGKTEDEMMEVVLDAGAEDLQVVDDVFEITCPLESFDLVHKALEQQGLKMTTAELTALPKNTTPVDEAAARSNLKLLDLIDDHDDVQKVYSNLEIPDDVMAVLEKDS</sequence>
<proteinExistence type="inferred from homology"/>
<dbReference type="HAMAP" id="MF_00693">
    <property type="entry name" value="Transcrip_reg_TACO1"/>
    <property type="match status" value="1"/>
</dbReference>
<evidence type="ECO:0000256" key="6">
    <source>
        <dbReference type="HAMAP-Rule" id="MF_00693"/>
    </source>
</evidence>
<evidence type="ECO:0000313" key="9">
    <source>
        <dbReference type="EMBL" id="QPJ60378.1"/>
    </source>
</evidence>
<keyword evidence="2 6" id="KW-0963">Cytoplasm</keyword>
<dbReference type="AlphaFoldDB" id="A0A7T0FZ04"/>
<dbReference type="PANTHER" id="PTHR12532:SF6">
    <property type="entry name" value="TRANSCRIPTIONAL REGULATORY PROTEIN YEBC-RELATED"/>
    <property type="match status" value="1"/>
</dbReference>
<dbReference type="NCBIfam" id="TIGR01033">
    <property type="entry name" value="YebC/PmpR family DNA-binding transcriptional regulator"/>
    <property type="match status" value="1"/>
</dbReference>
<dbReference type="EMBL" id="CP048685">
    <property type="protein sequence ID" value="QPJ60378.1"/>
    <property type="molecule type" value="Genomic_DNA"/>
</dbReference>
<dbReference type="InterPro" id="IPR048300">
    <property type="entry name" value="TACO1_YebC-like_2nd/3rd_dom"/>
</dbReference>
<dbReference type="PANTHER" id="PTHR12532">
    <property type="entry name" value="TRANSLATIONAL ACTIVATOR OF CYTOCHROME C OXIDASE 1"/>
    <property type="match status" value="1"/>
</dbReference>
<organism evidence="9 10">
    <name type="scientific">Candidatus Nitronauta litoralis</name>
    <dbReference type="NCBI Taxonomy" id="2705533"/>
    <lineage>
        <taxon>Bacteria</taxon>
        <taxon>Pseudomonadati</taxon>
        <taxon>Nitrospinota/Tectimicrobiota group</taxon>
        <taxon>Nitrospinota</taxon>
        <taxon>Nitrospinia</taxon>
        <taxon>Nitrospinales</taxon>
        <taxon>Nitrospinaceae</taxon>
        <taxon>Candidatus Nitronauta</taxon>
    </lineage>
</organism>
<dbReference type="Gene3D" id="3.30.70.980">
    <property type="match status" value="2"/>
</dbReference>